<evidence type="ECO:0000313" key="1">
    <source>
        <dbReference type="EMBL" id="EFU81127.1"/>
    </source>
</evidence>
<reference evidence="1 2" key="1">
    <citation type="submission" date="2010-12" db="EMBL/GenBank/DDBJ databases">
        <authorList>
            <person name="Muzny D."/>
            <person name="Qin X."/>
            <person name="Deng J."/>
            <person name="Jiang H."/>
            <person name="Liu Y."/>
            <person name="Qu J."/>
            <person name="Song X.-Z."/>
            <person name="Zhang L."/>
            <person name="Thornton R."/>
            <person name="Coyle M."/>
            <person name="Francisco L."/>
            <person name="Jackson L."/>
            <person name="Javaid M."/>
            <person name="Korchina V."/>
            <person name="Kovar C."/>
            <person name="Mata R."/>
            <person name="Mathew T."/>
            <person name="Ngo R."/>
            <person name="Nguyen L."/>
            <person name="Nguyen N."/>
            <person name="Okwuonu G."/>
            <person name="Ongeri F."/>
            <person name="Pham C."/>
            <person name="Simmons D."/>
            <person name="Wilczek-Boney K."/>
            <person name="Hale W."/>
            <person name="Jakkamsetti A."/>
            <person name="Pham P."/>
            <person name="Ruth R."/>
            <person name="San Lucas F."/>
            <person name="Warren J."/>
            <person name="Zhang J."/>
            <person name="Zhao Z."/>
            <person name="Zhou C."/>
            <person name="Zhu D."/>
            <person name="Lee S."/>
            <person name="Bess C."/>
            <person name="Blankenburg K."/>
            <person name="Forbes L."/>
            <person name="Fu Q."/>
            <person name="Gubbala S."/>
            <person name="Hirani K."/>
            <person name="Jayaseelan J.C."/>
            <person name="Lara F."/>
            <person name="Munidasa M."/>
            <person name="Palculict T."/>
            <person name="Patil S."/>
            <person name="Pu L.-L."/>
            <person name="Saada N."/>
            <person name="Tang L."/>
            <person name="Weissenberger G."/>
            <person name="Zhu Y."/>
            <person name="Hemphill L."/>
            <person name="Shang Y."/>
            <person name="Youmans B."/>
            <person name="Ayvaz T."/>
            <person name="Ross M."/>
            <person name="Santibanez J."/>
            <person name="Aqrawi P."/>
            <person name="Gross S."/>
            <person name="Joshi V."/>
            <person name="Fowler G."/>
            <person name="Nazareth L."/>
            <person name="Reid J."/>
            <person name="Worley K."/>
            <person name="Petrosino J."/>
            <person name="Highlander S."/>
            <person name="Gibbs R."/>
        </authorList>
    </citation>
    <scope>NUCLEOTIDE SEQUENCE [LARGE SCALE GENOMIC DNA]</scope>
    <source>
        <strain evidence="1 2">ATCC 35242</strain>
    </source>
</reference>
<comment type="caution">
    <text evidence="1">The sequence shown here is derived from an EMBL/GenBank/DDBJ whole genome shotgun (WGS) entry which is preliminary data.</text>
</comment>
<accession>E6M5V8</accession>
<sequence>MVPSFHAYGARAKQFEANLALSMPPQTEVNRKKNRLISCKNSK</sequence>
<proteinExistence type="predicted"/>
<dbReference type="Proteomes" id="UP000003343">
    <property type="component" value="Unassembled WGS sequence"/>
</dbReference>
<gene>
    <name evidence="1" type="ORF">HMPREF0576_1640</name>
</gene>
<protein>
    <submittedName>
        <fullName evidence="1">Uncharacterized protein</fullName>
    </submittedName>
</protein>
<evidence type="ECO:0000313" key="2">
    <source>
        <dbReference type="Proteomes" id="UP000003343"/>
    </source>
</evidence>
<dbReference type="EMBL" id="AEPZ01000012">
    <property type="protein sequence ID" value="EFU81127.1"/>
    <property type="molecule type" value="Genomic_DNA"/>
</dbReference>
<dbReference type="AlphaFoldDB" id="E6M5V8"/>
<organism evidence="1 2">
    <name type="scientific">Mobiluncus holmesii ATCC 35242</name>
    <dbReference type="NCBI Taxonomy" id="887899"/>
    <lineage>
        <taxon>Bacteria</taxon>
        <taxon>Bacillati</taxon>
        <taxon>Actinomycetota</taxon>
        <taxon>Actinomycetes</taxon>
        <taxon>Actinomycetales</taxon>
        <taxon>Actinomycetaceae</taxon>
        <taxon>Mobiluncus</taxon>
    </lineage>
</organism>
<keyword evidence="2" id="KW-1185">Reference proteome</keyword>
<name>E6M5V8_9ACTO</name>
<dbReference type="HOGENOM" id="CLU_3236135_0_0_11"/>